<dbReference type="Pfam" id="PF03358">
    <property type="entry name" value="FMN_red"/>
    <property type="match status" value="1"/>
</dbReference>
<organism evidence="4">
    <name type="scientific">marine sediment metagenome</name>
    <dbReference type="NCBI Taxonomy" id="412755"/>
    <lineage>
        <taxon>unclassified sequences</taxon>
        <taxon>metagenomes</taxon>
        <taxon>ecological metagenomes</taxon>
    </lineage>
</organism>
<dbReference type="GO" id="GO:0016491">
    <property type="term" value="F:oxidoreductase activity"/>
    <property type="evidence" value="ECO:0007669"/>
    <property type="project" value="InterPro"/>
</dbReference>
<dbReference type="InterPro" id="IPR051796">
    <property type="entry name" value="ISF_SsuE-like"/>
</dbReference>
<dbReference type="InterPro" id="IPR005025">
    <property type="entry name" value="FMN_Rdtase-like_dom"/>
</dbReference>
<dbReference type="InterPro" id="IPR029039">
    <property type="entry name" value="Flavoprotein-like_sf"/>
</dbReference>
<evidence type="ECO:0000256" key="2">
    <source>
        <dbReference type="ARBA" id="ARBA00022643"/>
    </source>
</evidence>
<evidence type="ECO:0000259" key="3">
    <source>
        <dbReference type="Pfam" id="PF03358"/>
    </source>
</evidence>
<sequence>MKVIGIAGSPHKNGNSVYLLKEVLKILEPAFNTELIFLKDYDINPCNGCQSCDKNGKCVIEDDMQKLYPKIKNSQVIILSSPSYMSGATSRLRIFMERTWHLRKEQLEGRIGSFIAVGRRKLGAVVYEMEEYLSRLRLTKLPG</sequence>
<dbReference type="SUPFAM" id="SSF52218">
    <property type="entry name" value="Flavoproteins"/>
    <property type="match status" value="1"/>
</dbReference>
<dbReference type="PANTHER" id="PTHR43278">
    <property type="entry name" value="NAD(P)H-DEPENDENT FMN-CONTAINING OXIDOREDUCTASE YWQN-RELATED"/>
    <property type="match status" value="1"/>
</dbReference>
<reference evidence="4" key="1">
    <citation type="journal article" date="2014" name="Front. Microbiol.">
        <title>High frequency of phylogenetically diverse reductive dehalogenase-homologous genes in deep subseafloor sedimentary metagenomes.</title>
        <authorList>
            <person name="Kawai M."/>
            <person name="Futagami T."/>
            <person name="Toyoda A."/>
            <person name="Takaki Y."/>
            <person name="Nishi S."/>
            <person name="Hori S."/>
            <person name="Arai W."/>
            <person name="Tsubouchi T."/>
            <person name="Morono Y."/>
            <person name="Uchiyama I."/>
            <person name="Ito T."/>
            <person name="Fujiyama A."/>
            <person name="Inagaki F."/>
            <person name="Takami H."/>
        </authorList>
    </citation>
    <scope>NUCLEOTIDE SEQUENCE</scope>
    <source>
        <strain evidence="4">Expedition CK06-06</strain>
    </source>
</reference>
<keyword evidence="2" id="KW-0288">FMN</keyword>
<dbReference type="PANTHER" id="PTHR43278:SF1">
    <property type="entry name" value="IRON-SULFUR FLAVOPROTEIN MJ1083"/>
    <property type="match status" value="1"/>
</dbReference>
<comment type="caution">
    <text evidence="4">The sequence shown here is derived from an EMBL/GenBank/DDBJ whole genome shotgun (WGS) entry which is preliminary data.</text>
</comment>
<dbReference type="AlphaFoldDB" id="X1DIT8"/>
<protein>
    <recommendedName>
        <fullName evidence="3">NADPH-dependent FMN reductase-like domain-containing protein</fullName>
    </recommendedName>
</protein>
<name>X1DIT8_9ZZZZ</name>
<proteinExistence type="predicted"/>
<gene>
    <name evidence="4" type="ORF">S01H4_55700</name>
</gene>
<feature type="domain" description="NADPH-dependent FMN reductase-like" evidence="3">
    <location>
        <begin position="1"/>
        <end position="139"/>
    </location>
</feature>
<feature type="non-terminal residue" evidence="4">
    <location>
        <position position="143"/>
    </location>
</feature>
<dbReference type="EMBL" id="BART01032181">
    <property type="protein sequence ID" value="GAH08200.1"/>
    <property type="molecule type" value="Genomic_DNA"/>
</dbReference>
<dbReference type="Gene3D" id="3.40.50.360">
    <property type="match status" value="1"/>
</dbReference>
<evidence type="ECO:0000313" key="4">
    <source>
        <dbReference type="EMBL" id="GAH08200.1"/>
    </source>
</evidence>
<accession>X1DIT8</accession>
<evidence type="ECO:0000256" key="1">
    <source>
        <dbReference type="ARBA" id="ARBA00022630"/>
    </source>
</evidence>
<keyword evidence="1" id="KW-0285">Flavoprotein</keyword>